<dbReference type="OrthoDB" id="6109495at2759"/>
<dbReference type="RefSeq" id="XP_022321731.1">
    <property type="nucleotide sequence ID" value="XM_022466023.1"/>
</dbReference>
<dbReference type="PANTHER" id="PTHR24171">
    <property type="entry name" value="ANKYRIN REPEAT DOMAIN-CONTAINING PROTEIN 39-RELATED"/>
    <property type="match status" value="1"/>
</dbReference>
<gene>
    <name evidence="5" type="primary">LOC111123592</name>
</gene>
<evidence type="ECO:0000313" key="5">
    <source>
        <dbReference type="RefSeq" id="XP_022321731.1"/>
    </source>
</evidence>
<sequence length="273" mass="30481">MGKDSDKCRRSGARCMELENGWMDIDSDVEDDVFSDDEVVSNPSSVAERLGVLHAVYQNDFRGFVEQLEAGGDPNMCDCDGNPLLHIVIENGNSEMMEYLLQDEHCDVNRENKFHQTPLIIAVIMDDIKMVKTLVKAGADVNRTDATGKTALLISLQDSRSHIAQYLIKHGSDVNVVDRLGQSALYVIIESMDLRCVKTVKKLLKAGYDLQKDAGWMKEEGLDVDVVKSGNWVSKLMRKLANRLHTLKSNQHPSHPGHSGLPISKSRVLTIYQ</sequence>
<dbReference type="PANTHER" id="PTHR24171:SF9">
    <property type="entry name" value="ANKYRIN REPEAT DOMAIN-CONTAINING PROTEIN 39"/>
    <property type="match status" value="1"/>
</dbReference>
<feature type="repeat" description="ANK" evidence="3">
    <location>
        <begin position="147"/>
        <end position="179"/>
    </location>
</feature>
<dbReference type="SMART" id="SM00248">
    <property type="entry name" value="ANK"/>
    <property type="match status" value="4"/>
</dbReference>
<name>A0A8B8D4J0_CRAVI</name>
<keyword evidence="4" id="KW-1185">Reference proteome</keyword>
<proteinExistence type="predicted"/>
<evidence type="ECO:0000313" key="4">
    <source>
        <dbReference type="Proteomes" id="UP000694844"/>
    </source>
</evidence>
<protein>
    <submittedName>
        <fullName evidence="5">Uncharacterized protein LOC111123592</fullName>
    </submittedName>
</protein>
<dbReference type="Proteomes" id="UP000694844">
    <property type="component" value="Chromosome 3"/>
</dbReference>
<dbReference type="InterPro" id="IPR036770">
    <property type="entry name" value="Ankyrin_rpt-contain_sf"/>
</dbReference>
<dbReference type="AlphaFoldDB" id="A0A8B8D4J0"/>
<evidence type="ECO:0000256" key="3">
    <source>
        <dbReference type="PROSITE-ProRule" id="PRU00023"/>
    </source>
</evidence>
<feature type="repeat" description="ANK" evidence="3">
    <location>
        <begin position="114"/>
        <end position="146"/>
    </location>
</feature>
<dbReference type="PROSITE" id="PS50297">
    <property type="entry name" value="ANK_REP_REGION"/>
    <property type="match status" value="2"/>
</dbReference>
<organism evidence="4 5">
    <name type="scientific">Crassostrea virginica</name>
    <name type="common">Eastern oyster</name>
    <dbReference type="NCBI Taxonomy" id="6565"/>
    <lineage>
        <taxon>Eukaryota</taxon>
        <taxon>Metazoa</taxon>
        <taxon>Spiralia</taxon>
        <taxon>Lophotrochozoa</taxon>
        <taxon>Mollusca</taxon>
        <taxon>Bivalvia</taxon>
        <taxon>Autobranchia</taxon>
        <taxon>Pteriomorphia</taxon>
        <taxon>Ostreida</taxon>
        <taxon>Ostreoidea</taxon>
        <taxon>Ostreidae</taxon>
        <taxon>Crassostrea</taxon>
    </lineage>
</organism>
<dbReference type="PROSITE" id="PS50088">
    <property type="entry name" value="ANK_REPEAT"/>
    <property type="match status" value="2"/>
</dbReference>
<accession>A0A8B8D4J0</accession>
<reference evidence="5" key="1">
    <citation type="submission" date="2025-08" db="UniProtKB">
        <authorList>
            <consortium name="RefSeq"/>
        </authorList>
    </citation>
    <scope>IDENTIFICATION</scope>
    <source>
        <tissue evidence="5">Whole sample</tissue>
    </source>
</reference>
<dbReference type="Gene3D" id="1.25.40.20">
    <property type="entry name" value="Ankyrin repeat-containing domain"/>
    <property type="match status" value="1"/>
</dbReference>
<keyword evidence="1" id="KW-0677">Repeat</keyword>
<dbReference type="InterPro" id="IPR002110">
    <property type="entry name" value="Ankyrin_rpt"/>
</dbReference>
<dbReference type="KEGG" id="cvn:111123592"/>
<evidence type="ECO:0000256" key="1">
    <source>
        <dbReference type="ARBA" id="ARBA00022737"/>
    </source>
</evidence>
<dbReference type="Pfam" id="PF12796">
    <property type="entry name" value="Ank_2"/>
    <property type="match status" value="1"/>
</dbReference>
<dbReference type="GeneID" id="111123592"/>
<evidence type="ECO:0000256" key="2">
    <source>
        <dbReference type="ARBA" id="ARBA00023043"/>
    </source>
</evidence>
<dbReference type="SUPFAM" id="SSF48403">
    <property type="entry name" value="Ankyrin repeat"/>
    <property type="match status" value="1"/>
</dbReference>
<keyword evidence="2 3" id="KW-0040">ANK repeat</keyword>
<dbReference type="Pfam" id="PF00023">
    <property type="entry name" value="Ank"/>
    <property type="match status" value="1"/>
</dbReference>